<proteinExistence type="predicted"/>
<dbReference type="EMBL" id="UINC01012046">
    <property type="protein sequence ID" value="SVA52835.1"/>
    <property type="molecule type" value="Genomic_DNA"/>
</dbReference>
<sequence>LYFADEVFLTGTAAHIQAVGELDNRVIGSGVAGPITTKINEVYQESIRGNNPKYESWCTSISI</sequence>
<dbReference type="InterPro" id="IPR043132">
    <property type="entry name" value="BCAT-like_C"/>
</dbReference>
<dbReference type="SUPFAM" id="SSF56752">
    <property type="entry name" value="D-aminoacid aminotransferase-like PLP-dependent enzymes"/>
    <property type="match status" value="1"/>
</dbReference>
<protein>
    <recommendedName>
        <fullName evidence="2">Branched-chain amino acid aminotransferase</fullName>
    </recommendedName>
</protein>
<dbReference type="GO" id="GO:0003824">
    <property type="term" value="F:catalytic activity"/>
    <property type="evidence" value="ECO:0007669"/>
    <property type="project" value="InterPro"/>
</dbReference>
<dbReference type="AlphaFoldDB" id="A0A381WJZ0"/>
<gene>
    <name evidence="1" type="ORF">METZ01_LOCUS105689</name>
</gene>
<accession>A0A381WJZ0</accession>
<reference evidence="1" key="1">
    <citation type="submission" date="2018-05" db="EMBL/GenBank/DDBJ databases">
        <authorList>
            <person name="Lanie J.A."/>
            <person name="Ng W.-L."/>
            <person name="Kazmierczak K.M."/>
            <person name="Andrzejewski T.M."/>
            <person name="Davidsen T.M."/>
            <person name="Wayne K.J."/>
            <person name="Tettelin H."/>
            <person name="Glass J.I."/>
            <person name="Rusch D."/>
            <person name="Podicherti R."/>
            <person name="Tsui H.-C.T."/>
            <person name="Winkler M.E."/>
        </authorList>
    </citation>
    <scope>NUCLEOTIDE SEQUENCE</scope>
</reference>
<evidence type="ECO:0000313" key="1">
    <source>
        <dbReference type="EMBL" id="SVA52835.1"/>
    </source>
</evidence>
<evidence type="ECO:0008006" key="2">
    <source>
        <dbReference type="Google" id="ProtNLM"/>
    </source>
</evidence>
<name>A0A381WJZ0_9ZZZZ</name>
<organism evidence="1">
    <name type="scientific">marine metagenome</name>
    <dbReference type="NCBI Taxonomy" id="408172"/>
    <lineage>
        <taxon>unclassified sequences</taxon>
        <taxon>metagenomes</taxon>
        <taxon>ecological metagenomes</taxon>
    </lineage>
</organism>
<dbReference type="InterPro" id="IPR036038">
    <property type="entry name" value="Aminotransferase-like"/>
</dbReference>
<feature type="non-terminal residue" evidence="1">
    <location>
        <position position="1"/>
    </location>
</feature>
<dbReference type="Gene3D" id="3.20.10.10">
    <property type="entry name" value="D-amino Acid Aminotransferase, subunit A, domain 2"/>
    <property type="match status" value="1"/>
</dbReference>